<dbReference type="Proteomes" id="UP000613743">
    <property type="component" value="Unassembled WGS sequence"/>
</dbReference>
<evidence type="ECO:0000259" key="13">
    <source>
        <dbReference type="Pfam" id="PF00155"/>
    </source>
</evidence>
<sequence>MSKRLSARIADTQQQLSEQGLLRTRSCHSEPNLTARDLLNFCDNDYLGLSQSLELKQAAAEGAELYGVGSGASPLVSGYQTAHQQLEQLLCQRTGHEAALLFCSGFAANEALVKTLFRPSDVVLTDKLIHASVIDAVQASGARLVRFAHNDTVNAEHKLAHFSPLAVMTESVFSMDGDIAPLEKLAAIAQNHDAYFIVDDAHGFGVIGKNSCGASMLCPSIDIQVVTFGKALGCQGAAILGRQKDIDFLVANARHYIYSTALAPVSAFVAYKAIEMLANSNHLQRQLSRNIIHFRKQCLAKGIVLTESSTPIQPIIIGESEKMMQIAELVKAEGFRIGAIRPPTVPSGSARLRVTLSARHQQAQISGLVEAMRCAINQVSPTLLMHLCDNNKAKDKRMSLSLKDQQQSIIDMSHCGGDNE</sequence>
<protein>
    <recommendedName>
        <fullName evidence="5">8-amino-7-oxononanoate synthase</fullName>
        <ecNumber evidence="5">2.3.1.47</ecNumber>
    </recommendedName>
    <alternativeName>
        <fullName evidence="9">7-keto-8-amino-pelargonic acid synthase</fullName>
    </alternativeName>
    <alternativeName>
        <fullName evidence="10">8-amino-7-ketopelargonate synthase</fullName>
    </alternativeName>
</protein>
<comment type="pathway">
    <text evidence="2">Cofactor biosynthesis; biotin biosynthesis.</text>
</comment>
<evidence type="ECO:0000256" key="11">
    <source>
        <dbReference type="ARBA" id="ARBA00047715"/>
    </source>
</evidence>
<keyword evidence="15" id="KW-1185">Reference proteome</keyword>
<dbReference type="GO" id="GO:0009102">
    <property type="term" value="P:biotin biosynthetic process"/>
    <property type="evidence" value="ECO:0007669"/>
    <property type="project" value="UniProtKB-KW"/>
</dbReference>
<comment type="subunit">
    <text evidence="4">Homodimer.</text>
</comment>
<proteinExistence type="inferred from homology"/>
<dbReference type="PANTHER" id="PTHR13693:SF100">
    <property type="entry name" value="8-AMINO-7-OXONONANOATE SYNTHASE"/>
    <property type="match status" value="1"/>
</dbReference>
<dbReference type="InterPro" id="IPR015421">
    <property type="entry name" value="PyrdxlP-dep_Trfase_major"/>
</dbReference>
<evidence type="ECO:0000313" key="14">
    <source>
        <dbReference type="EMBL" id="GGI84446.1"/>
    </source>
</evidence>
<name>A0A917JTM2_9GAMM</name>
<dbReference type="GO" id="GO:0030170">
    <property type="term" value="F:pyridoxal phosphate binding"/>
    <property type="evidence" value="ECO:0007669"/>
    <property type="project" value="InterPro"/>
</dbReference>
<dbReference type="SUPFAM" id="SSF53383">
    <property type="entry name" value="PLP-dependent transferases"/>
    <property type="match status" value="1"/>
</dbReference>
<dbReference type="PROSITE" id="PS00599">
    <property type="entry name" value="AA_TRANSFER_CLASS_2"/>
    <property type="match status" value="1"/>
</dbReference>
<reference evidence="14" key="2">
    <citation type="submission" date="2020-09" db="EMBL/GenBank/DDBJ databases">
        <authorList>
            <person name="Sun Q."/>
            <person name="Ohkuma M."/>
        </authorList>
    </citation>
    <scope>NUCLEOTIDE SEQUENCE</scope>
    <source>
        <strain evidence="14">JCM 30804</strain>
    </source>
</reference>
<evidence type="ECO:0000256" key="12">
    <source>
        <dbReference type="RuleBase" id="RU003693"/>
    </source>
</evidence>
<dbReference type="Pfam" id="PF00155">
    <property type="entry name" value="Aminotran_1_2"/>
    <property type="match status" value="1"/>
</dbReference>
<keyword evidence="6" id="KW-0808">Transferase</keyword>
<evidence type="ECO:0000256" key="5">
    <source>
        <dbReference type="ARBA" id="ARBA00013187"/>
    </source>
</evidence>
<dbReference type="AlphaFoldDB" id="A0A917JTM2"/>
<comment type="similarity">
    <text evidence="3">Belongs to the class-II pyridoxal-phosphate-dependent aminotransferase family. BioF subfamily.</text>
</comment>
<dbReference type="Gene3D" id="3.40.640.10">
    <property type="entry name" value="Type I PLP-dependent aspartate aminotransferase-like (Major domain)"/>
    <property type="match status" value="1"/>
</dbReference>
<dbReference type="Gene3D" id="3.90.1150.10">
    <property type="entry name" value="Aspartate Aminotransferase, domain 1"/>
    <property type="match status" value="1"/>
</dbReference>
<evidence type="ECO:0000256" key="9">
    <source>
        <dbReference type="ARBA" id="ARBA00032610"/>
    </source>
</evidence>
<dbReference type="InterPro" id="IPR004839">
    <property type="entry name" value="Aminotransferase_I/II_large"/>
</dbReference>
<accession>A0A917JTM2</accession>
<evidence type="ECO:0000256" key="2">
    <source>
        <dbReference type="ARBA" id="ARBA00004746"/>
    </source>
</evidence>
<dbReference type="GO" id="GO:0008710">
    <property type="term" value="F:8-amino-7-oxononanoate synthase activity"/>
    <property type="evidence" value="ECO:0007669"/>
    <property type="project" value="UniProtKB-EC"/>
</dbReference>
<keyword evidence="7" id="KW-0093">Biotin biosynthesis</keyword>
<evidence type="ECO:0000256" key="4">
    <source>
        <dbReference type="ARBA" id="ARBA00011738"/>
    </source>
</evidence>
<dbReference type="InterPro" id="IPR015424">
    <property type="entry name" value="PyrdxlP-dep_Trfase"/>
</dbReference>
<dbReference type="EC" id="2.3.1.47" evidence="5"/>
<evidence type="ECO:0000256" key="1">
    <source>
        <dbReference type="ARBA" id="ARBA00001933"/>
    </source>
</evidence>
<evidence type="ECO:0000256" key="8">
    <source>
        <dbReference type="ARBA" id="ARBA00022898"/>
    </source>
</evidence>
<gene>
    <name evidence="14" type="primary">bioF</name>
    <name evidence="14" type="ORF">GCM10009332_22110</name>
</gene>
<evidence type="ECO:0000313" key="15">
    <source>
        <dbReference type="Proteomes" id="UP000613743"/>
    </source>
</evidence>
<reference evidence="14" key="1">
    <citation type="journal article" date="2014" name="Int. J. Syst. Evol. Microbiol.">
        <title>Complete genome sequence of Corynebacterium casei LMG S-19264T (=DSM 44701T), isolated from a smear-ripened cheese.</title>
        <authorList>
            <consortium name="US DOE Joint Genome Institute (JGI-PGF)"/>
            <person name="Walter F."/>
            <person name="Albersmeier A."/>
            <person name="Kalinowski J."/>
            <person name="Ruckert C."/>
        </authorList>
    </citation>
    <scope>NUCLEOTIDE SEQUENCE</scope>
    <source>
        <strain evidence="14">JCM 30804</strain>
    </source>
</reference>
<comment type="cofactor">
    <cofactor evidence="1 12">
        <name>pyridoxal 5'-phosphate</name>
        <dbReference type="ChEBI" id="CHEBI:597326"/>
    </cofactor>
</comment>
<evidence type="ECO:0000256" key="6">
    <source>
        <dbReference type="ARBA" id="ARBA00022679"/>
    </source>
</evidence>
<dbReference type="RefSeq" id="WP_188920857.1">
    <property type="nucleotide sequence ID" value="NZ_BMPZ01000005.1"/>
</dbReference>
<comment type="caution">
    <text evidence="14">The sequence shown here is derived from an EMBL/GenBank/DDBJ whole genome shotgun (WGS) entry which is preliminary data.</text>
</comment>
<feature type="domain" description="Aminotransferase class I/classII large" evidence="13">
    <location>
        <begin position="37"/>
        <end position="371"/>
    </location>
</feature>
<dbReference type="EMBL" id="BMPZ01000005">
    <property type="protein sequence ID" value="GGI84446.1"/>
    <property type="molecule type" value="Genomic_DNA"/>
</dbReference>
<dbReference type="InterPro" id="IPR015422">
    <property type="entry name" value="PyrdxlP-dep_Trfase_small"/>
</dbReference>
<dbReference type="PANTHER" id="PTHR13693">
    <property type="entry name" value="CLASS II AMINOTRANSFERASE/8-AMINO-7-OXONONANOATE SYNTHASE"/>
    <property type="match status" value="1"/>
</dbReference>
<evidence type="ECO:0000256" key="7">
    <source>
        <dbReference type="ARBA" id="ARBA00022756"/>
    </source>
</evidence>
<dbReference type="InterPro" id="IPR001917">
    <property type="entry name" value="Aminotrans_II_pyridoxalP_BS"/>
</dbReference>
<evidence type="ECO:0000256" key="3">
    <source>
        <dbReference type="ARBA" id="ARBA00010008"/>
    </source>
</evidence>
<dbReference type="InterPro" id="IPR050087">
    <property type="entry name" value="AON_synthase_class-II"/>
</dbReference>
<organism evidence="14 15">
    <name type="scientific">Shewanella gelidii</name>
    <dbReference type="NCBI Taxonomy" id="1642821"/>
    <lineage>
        <taxon>Bacteria</taxon>
        <taxon>Pseudomonadati</taxon>
        <taxon>Pseudomonadota</taxon>
        <taxon>Gammaproteobacteria</taxon>
        <taxon>Alteromonadales</taxon>
        <taxon>Shewanellaceae</taxon>
        <taxon>Shewanella</taxon>
    </lineage>
</organism>
<evidence type="ECO:0000256" key="10">
    <source>
        <dbReference type="ARBA" id="ARBA00033381"/>
    </source>
</evidence>
<comment type="catalytic activity">
    <reaction evidence="11">
        <text>6-carboxyhexanoyl-[ACP] + L-alanine + H(+) = (8S)-8-amino-7-oxononanoate + holo-[ACP] + CO2</text>
        <dbReference type="Rhea" id="RHEA:42288"/>
        <dbReference type="Rhea" id="RHEA-COMP:9685"/>
        <dbReference type="Rhea" id="RHEA-COMP:9955"/>
        <dbReference type="ChEBI" id="CHEBI:15378"/>
        <dbReference type="ChEBI" id="CHEBI:16526"/>
        <dbReference type="ChEBI" id="CHEBI:57972"/>
        <dbReference type="ChEBI" id="CHEBI:64479"/>
        <dbReference type="ChEBI" id="CHEBI:78846"/>
        <dbReference type="ChEBI" id="CHEBI:149468"/>
        <dbReference type="EC" id="2.3.1.47"/>
    </reaction>
</comment>
<keyword evidence="8 12" id="KW-0663">Pyridoxal phosphate</keyword>